<evidence type="ECO:0008006" key="4">
    <source>
        <dbReference type="Google" id="ProtNLM"/>
    </source>
</evidence>
<protein>
    <recommendedName>
        <fullName evidence="4">NB-ARC domain-containing protein</fullName>
    </recommendedName>
</protein>
<dbReference type="InterPro" id="IPR050747">
    <property type="entry name" value="Mitochondrial_chaperone_BCS1"/>
</dbReference>
<feature type="non-terminal residue" evidence="2">
    <location>
        <position position="1"/>
    </location>
</feature>
<dbReference type="Proteomes" id="UP000266723">
    <property type="component" value="Unassembled WGS sequence"/>
</dbReference>
<dbReference type="PANTHER" id="PTHR23070">
    <property type="entry name" value="BCS1 AAA-TYPE ATPASE"/>
    <property type="match status" value="1"/>
</dbReference>
<name>A0ABQ7DDR5_BRACR</name>
<sequence length="164" mass="18599">LKILPPHDTDEDRTHKLTFHRSGLEIVTGSYIIIRKEYYKKTGKAWKRAYLLYGPLGTGKSTMTAAMEKEEKSDLFSKKDGEKGKEDQNQSRVTLSGSLLREAKIAPPDVPGKLMARNHKIDVDASLKDLVQSLVRRKTYDTSHSDDHKKKPSGKKLRVFDGLF</sequence>
<dbReference type="EMBL" id="QGKV02000649">
    <property type="protein sequence ID" value="KAF3575485.1"/>
    <property type="molecule type" value="Genomic_DNA"/>
</dbReference>
<dbReference type="SUPFAM" id="SSF52540">
    <property type="entry name" value="P-loop containing nucleoside triphosphate hydrolases"/>
    <property type="match status" value="1"/>
</dbReference>
<dbReference type="Gene3D" id="3.40.50.300">
    <property type="entry name" value="P-loop containing nucleotide triphosphate hydrolases"/>
    <property type="match status" value="1"/>
</dbReference>
<evidence type="ECO:0000313" key="2">
    <source>
        <dbReference type="EMBL" id="KAF3575485.1"/>
    </source>
</evidence>
<keyword evidence="3" id="KW-1185">Reference proteome</keyword>
<evidence type="ECO:0000256" key="1">
    <source>
        <dbReference type="SAM" id="MobiDB-lite"/>
    </source>
</evidence>
<accession>A0ABQ7DDR5</accession>
<comment type="caution">
    <text evidence="2">The sequence shown here is derived from an EMBL/GenBank/DDBJ whole genome shotgun (WGS) entry which is preliminary data.</text>
</comment>
<evidence type="ECO:0000313" key="3">
    <source>
        <dbReference type="Proteomes" id="UP000266723"/>
    </source>
</evidence>
<proteinExistence type="predicted"/>
<gene>
    <name evidence="2" type="ORF">DY000_02032493</name>
</gene>
<feature type="region of interest" description="Disordered" evidence="1">
    <location>
        <begin position="64"/>
        <end position="98"/>
    </location>
</feature>
<reference evidence="2 3" key="1">
    <citation type="journal article" date="2020" name="BMC Genomics">
        <title>Intraspecific diversification of the crop wild relative Brassica cretica Lam. using demographic model selection.</title>
        <authorList>
            <person name="Kioukis A."/>
            <person name="Michalopoulou V.A."/>
            <person name="Briers L."/>
            <person name="Pirintsos S."/>
            <person name="Studholme D.J."/>
            <person name="Pavlidis P."/>
            <person name="Sarris P.F."/>
        </authorList>
    </citation>
    <scope>NUCLEOTIDE SEQUENCE [LARGE SCALE GENOMIC DNA]</scope>
    <source>
        <strain evidence="3">cv. PFS-1207/04</strain>
    </source>
</reference>
<feature type="compositionally biased region" description="Basic and acidic residues" evidence="1">
    <location>
        <begin position="67"/>
        <end position="89"/>
    </location>
</feature>
<organism evidence="2 3">
    <name type="scientific">Brassica cretica</name>
    <name type="common">Mustard</name>
    <dbReference type="NCBI Taxonomy" id="69181"/>
    <lineage>
        <taxon>Eukaryota</taxon>
        <taxon>Viridiplantae</taxon>
        <taxon>Streptophyta</taxon>
        <taxon>Embryophyta</taxon>
        <taxon>Tracheophyta</taxon>
        <taxon>Spermatophyta</taxon>
        <taxon>Magnoliopsida</taxon>
        <taxon>eudicotyledons</taxon>
        <taxon>Gunneridae</taxon>
        <taxon>Pentapetalae</taxon>
        <taxon>rosids</taxon>
        <taxon>malvids</taxon>
        <taxon>Brassicales</taxon>
        <taxon>Brassicaceae</taxon>
        <taxon>Brassiceae</taxon>
        <taxon>Brassica</taxon>
    </lineage>
</organism>
<dbReference type="InterPro" id="IPR027417">
    <property type="entry name" value="P-loop_NTPase"/>
</dbReference>